<dbReference type="PANTHER" id="PTHR23152:SF4">
    <property type="entry name" value="2-OXOADIPATE DEHYDROGENASE COMPLEX COMPONENT E1"/>
    <property type="match status" value="1"/>
</dbReference>
<keyword evidence="7" id="KW-1017">Isopeptide bond</keyword>
<dbReference type="InterPro" id="IPR029061">
    <property type="entry name" value="THDP-binding"/>
</dbReference>
<dbReference type="GO" id="GO:0005634">
    <property type="term" value="C:nucleus"/>
    <property type="evidence" value="ECO:0007669"/>
    <property type="project" value="UniProtKB-SubCell"/>
</dbReference>
<dbReference type="InterPro" id="IPR011603">
    <property type="entry name" value="2oxoglutarate_DH_E1"/>
</dbReference>
<dbReference type="Gene3D" id="3.40.50.11610">
    <property type="entry name" value="Multifunctional 2-oxoglutarate metabolism enzyme, C-terminal domain"/>
    <property type="match status" value="1"/>
</dbReference>
<evidence type="ECO:0000256" key="16">
    <source>
        <dbReference type="ARBA" id="ARBA00023152"/>
    </source>
</evidence>
<dbReference type="InterPro" id="IPR005475">
    <property type="entry name" value="Transketolase-like_Pyr-bd"/>
</dbReference>
<dbReference type="EC" id="1.2.4.2" evidence="6"/>
<sequence length="1665" mass="190186">MERLVSSVSRPSISSIRCLPQLMLATRGLHKAHRESFLNASSSNYIDEMYEQWSKDPQSVHKSWDLYFRNQVYQRPPTLGLTPPSPALTQYYQMTGFLQQQPAAISQQQQQSQLQTTSSTSGVQEIPLDMKLVQDHMAVQALVRSYQMRGHKIAQLDPLGLSQADLDSERPNDLTYNFYNFISRPSISSIRCLPQLMLTTRGIHKAHRESFLNASSSNYIDEMYEQWSKDPQSVHKSWDLYFRNQVYQRPPTLGLTPPSPALTQYYQMTGFLQQQPAAISQQQHQSILQTASSASVVQEIPLDMKVVQDHMAVQALVRSYQMRGHKIAQLDPLGLSQADLDSERPNDLTYNFYNFSEADLDRKFVLPPITFIGGQEKELSLREIIRRLEDVYCQTIGLEYMYINSYEKCNWIRQRFEDPQQKKLDIKDIERAVKRLIRASKFEDYLKKKWSSEKRFGLEGCEVLIPAMKMVIDTAAGKGVDTVIMGMPHRGRLNVLANVTRKPLEELFCQFDPKLEPSDVSGTGDVKYHLGTCIERLNRASNTMVKFALVANPSHLEAVDPVVQGKTRAEQFYRGDKTGDKAMSILLHGDAAFAGQGVVYETFHLSDLPAYTTHGTIHIICNNQIGFTTDPRMARSSPYCTDVARVVNAPIFHVNADDVDSVLHVAKVAAEWRCTFKKDVVIDLVCYRRHGHNETDEPMFTQPFMYKKIHQQQHVLKKWVDKLISEGTIKQEWYEAEEDKYQKILDDAFANSKSPAYAKDKNWLDSPWKGFFTGKGPFPYPQTGLYGHHEAKLDPLGILEADLSGERPEGIRLSSHKLSEADLDRKFVLPPITFIGGQEKELSLREIIRRLEDVYCQTIGLEYMYINSYEKCNWIRQRFEDPQQKKLEIHDIERAVKRLIRASKFEDYLKKKWSSEKRFGLEGCEVLIPAMKMVIDTAASKGVDTVIMGMPHRGRLNVLANVTRKPLEELFCQFDPKLEPSDVSGTGDVKYHLGTCIERLNRASNTMVKFALVANPSHLEAVDPVVQGKTRAEQFYRGDKTGDKAMSILLHGDAAFAGQGVVYETFHLSDLPAYTTHGTIHIICNNQIGFTTDPRMARSSPYCTDVARVVNAPIFHVNADDVDSVLHVAKVAAEWRCTFKKDVVIDLVCYRRHGHNETDEPMFTQPFMYKKIHQQQHVLKKWVDKLISEGTIKQEWYEAEEAKYQKILDDAFANSKSPAYAKDKNWLDSPWKGFFTGKGPFPYPQTGVSEETLKNIGVKAHELPEGFSLHRGLKRVFENRAKMLGEREVDWALGESMAIGSVLLDGHHVRLSGQDVERGTFSHRHHVLHDQDKDLVFHVPMNYLHPTQGHYTICNSSLSEFAALGFELGYSTTNPNSLVIWEAQFGDFVNNAQCIIDQFISSGQAKWVRQSGIVLLLPHGYEGQGPEHSSARLERFLQMADEDEDQVTEIKERKHIQHTDIAMYQLDDTNWIIAHLTTPANYFHILRRQLALPFRKPLVMMSPKSLLRLPECRSSFDEMITGTSFKRIYPDEGEPSNNPNDVKKIIFCSGKTYYDLYKERATNKLDSQIAIVRIEQLCPFPFDEIRQELEKYKNAKICFAQEEHKNMGPYTFCKPRLACLLRSMNDARAGEINYAGRDSAAATATGIKSSHYQEQKTYMQQAMAL</sequence>
<protein>
    <recommendedName>
        <fullName evidence="23">2-oxoglutarate dehydrogenase complex component E1</fullName>
        <ecNumber evidence="6">1.2.4.2</ecNumber>
    </recommendedName>
    <alternativeName>
        <fullName evidence="23">2-oxoglutarate dehydrogenase complex component E1</fullName>
    </alternativeName>
    <alternativeName>
        <fullName evidence="20 21">2-oxoglutarate dehydrogenase, mitochondrial</fullName>
    </alternativeName>
    <alternativeName>
        <fullName evidence="18">Alpha-ketoglutarate dehydrogenase</fullName>
    </alternativeName>
    <alternativeName>
        <fullName evidence="22">Thiamine diphosphate (ThDP)-dependent 2-oxoglutarate dehydrogenase</fullName>
    </alternativeName>
</protein>
<dbReference type="GO" id="GO:0006099">
    <property type="term" value="P:tricarboxylic acid cycle"/>
    <property type="evidence" value="ECO:0007669"/>
    <property type="project" value="TreeGrafter"/>
</dbReference>
<keyword evidence="17" id="KW-0539">Nucleus</keyword>
<dbReference type="Pfam" id="PF02779">
    <property type="entry name" value="Transket_pyr"/>
    <property type="match status" value="1"/>
</dbReference>
<dbReference type="GO" id="GO:0004591">
    <property type="term" value="F:oxoglutarate dehydrogenase (succinyl-transferring) activity"/>
    <property type="evidence" value="ECO:0007669"/>
    <property type="project" value="UniProtKB-EC"/>
</dbReference>
<comment type="similarity">
    <text evidence="5">Belongs to the alpha-ketoglutarate dehydrogenase family.</text>
</comment>
<keyword evidence="9" id="KW-0106">Calcium</keyword>
<comment type="cofactor">
    <cofactor evidence="1">
        <name>Mg(2+)</name>
        <dbReference type="ChEBI" id="CHEBI:18420"/>
    </cofactor>
</comment>
<comment type="subcellular location">
    <subcellularLocation>
        <location evidence="4">Mitochondrion</location>
    </subcellularLocation>
    <subcellularLocation>
        <location evidence="3">Nucleus</location>
    </subcellularLocation>
</comment>
<evidence type="ECO:0000256" key="10">
    <source>
        <dbReference type="ARBA" id="ARBA00022842"/>
    </source>
</evidence>
<evidence type="ECO:0000256" key="7">
    <source>
        <dbReference type="ARBA" id="ARBA00022499"/>
    </source>
</evidence>
<dbReference type="Pfam" id="PF00676">
    <property type="entry name" value="E1_dh"/>
    <property type="match status" value="2"/>
</dbReference>
<evidence type="ECO:0000256" key="15">
    <source>
        <dbReference type="ARBA" id="ARBA00023128"/>
    </source>
</evidence>
<keyword evidence="10" id="KW-0460">Magnesium</keyword>
<evidence type="ECO:0000259" key="25">
    <source>
        <dbReference type="SMART" id="SM00861"/>
    </source>
</evidence>
<dbReference type="FunFam" id="3.40.50.970:FF:000002">
    <property type="entry name" value="2-oxoglutarate dehydrogenase, E1 component"/>
    <property type="match status" value="2"/>
</dbReference>
<feature type="domain" description="Transketolase-like pyrimidine-binding" evidence="25">
    <location>
        <begin position="1289"/>
        <end position="1509"/>
    </location>
</feature>
<dbReference type="Pfam" id="PF16078">
    <property type="entry name" value="2-oxogl_dehyd_N"/>
    <property type="match status" value="2"/>
</dbReference>
<dbReference type="GO" id="GO:0006096">
    <property type="term" value="P:glycolytic process"/>
    <property type="evidence" value="ECO:0007669"/>
    <property type="project" value="UniProtKB-KW"/>
</dbReference>
<keyword evidence="15" id="KW-0496">Mitochondrion</keyword>
<evidence type="ECO:0000256" key="19">
    <source>
        <dbReference type="ARBA" id="ARBA00037426"/>
    </source>
</evidence>
<evidence type="ECO:0000256" key="8">
    <source>
        <dbReference type="ARBA" id="ARBA00022723"/>
    </source>
</evidence>
<evidence type="ECO:0000256" key="1">
    <source>
        <dbReference type="ARBA" id="ARBA00001946"/>
    </source>
</evidence>
<comment type="cofactor">
    <cofactor evidence="2">
        <name>thiamine diphosphate</name>
        <dbReference type="ChEBI" id="CHEBI:58937"/>
    </cofactor>
</comment>
<dbReference type="GO" id="GO:0030976">
    <property type="term" value="F:thiamine pyrophosphate binding"/>
    <property type="evidence" value="ECO:0007669"/>
    <property type="project" value="InterPro"/>
</dbReference>
<evidence type="ECO:0000256" key="23">
    <source>
        <dbReference type="ARBA" id="ARBA00042984"/>
    </source>
</evidence>
<dbReference type="SUPFAM" id="SSF52518">
    <property type="entry name" value="Thiamin diphosphate-binding fold (THDP-binding)"/>
    <property type="match status" value="3"/>
</dbReference>
<keyword evidence="8" id="KW-0479">Metal-binding</keyword>
<dbReference type="Proteomes" id="UP000663852">
    <property type="component" value="Unassembled WGS sequence"/>
</dbReference>
<dbReference type="Gene3D" id="1.10.287.1150">
    <property type="entry name" value="TPP helical domain"/>
    <property type="match status" value="3"/>
</dbReference>
<dbReference type="NCBIfam" id="NF006914">
    <property type="entry name" value="PRK09404.1"/>
    <property type="match status" value="1"/>
</dbReference>
<evidence type="ECO:0000256" key="12">
    <source>
        <dbReference type="ARBA" id="ARBA00022946"/>
    </source>
</evidence>
<evidence type="ECO:0000256" key="24">
    <source>
        <dbReference type="ARBA" id="ARBA00051042"/>
    </source>
</evidence>
<dbReference type="CDD" id="cd02016">
    <property type="entry name" value="TPP_E1_OGDC_like"/>
    <property type="match status" value="2"/>
</dbReference>
<evidence type="ECO:0000256" key="14">
    <source>
        <dbReference type="ARBA" id="ARBA00023052"/>
    </source>
</evidence>
<evidence type="ECO:0000313" key="27">
    <source>
        <dbReference type="Proteomes" id="UP000663852"/>
    </source>
</evidence>
<dbReference type="GO" id="GO:0046872">
    <property type="term" value="F:metal ion binding"/>
    <property type="evidence" value="ECO:0007669"/>
    <property type="project" value="UniProtKB-KW"/>
</dbReference>
<accession>A0A813R037</accession>
<evidence type="ECO:0000256" key="20">
    <source>
        <dbReference type="ARBA" id="ARBA00040267"/>
    </source>
</evidence>
<dbReference type="InterPro" id="IPR031717">
    <property type="entry name" value="ODO-1/KGD_C"/>
</dbReference>
<keyword evidence="12" id="KW-0809">Transit peptide</keyword>
<dbReference type="SMART" id="SM00861">
    <property type="entry name" value="Transket_pyr"/>
    <property type="match status" value="1"/>
</dbReference>
<evidence type="ECO:0000256" key="3">
    <source>
        <dbReference type="ARBA" id="ARBA00004123"/>
    </source>
</evidence>
<evidence type="ECO:0000256" key="2">
    <source>
        <dbReference type="ARBA" id="ARBA00001964"/>
    </source>
</evidence>
<dbReference type="EMBL" id="CAJNOJ010000009">
    <property type="protein sequence ID" value="CAF0775035.1"/>
    <property type="molecule type" value="Genomic_DNA"/>
</dbReference>
<evidence type="ECO:0000256" key="18">
    <source>
        <dbReference type="ARBA" id="ARBA00030680"/>
    </source>
</evidence>
<dbReference type="Gene3D" id="3.40.50.970">
    <property type="match status" value="2"/>
</dbReference>
<evidence type="ECO:0000256" key="4">
    <source>
        <dbReference type="ARBA" id="ARBA00004173"/>
    </source>
</evidence>
<proteinExistence type="inferred from homology"/>
<gene>
    <name evidence="26" type="ORF">EDS130_LOCUS3526</name>
</gene>
<keyword evidence="13" id="KW-0560">Oxidoreductase</keyword>
<name>A0A813R037_ADIRI</name>
<evidence type="ECO:0000313" key="26">
    <source>
        <dbReference type="EMBL" id="CAF0775035.1"/>
    </source>
</evidence>
<evidence type="ECO:0000256" key="6">
    <source>
        <dbReference type="ARBA" id="ARBA00012280"/>
    </source>
</evidence>
<evidence type="ECO:0000256" key="5">
    <source>
        <dbReference type="ARBA" id="ARBA00006936"/>
    </source>
</evidence>
<evidence type="ECO:0000256" key="21">
    <source>
        <dbReference type="ARBA" id="ARBA00041946"/>
    </source>
</evidence>
<comment type="catalytic activity">
    <reaction evidence="24">
        <text>N(6)-[(R)-lipoyl]-L-lysyl-[protein] + 2-oxoglutarate + H(+) = N(6)-[(R)-S(8)-succinyldihydrolipoyl]-L-lysyl-[protein] + CO2</text>
        <dbReference type="Rhea" id="RHEA:12188"/>
        <dbReference type="Rhea" id="RHEA-COMP:10474"/>
        <dbReference type="Rhea" id="RHEA-COMP:20092"/>
        <dbReference type="ChEBI" id="CHEBI:15378"/>
        <dbReference type="ChEBI" id="CHEBI:16526"/>
        <dbReference type="ChEBI" id="CHEBI:16810"/>
        <dbReference type="ChEBI" id="CHEBI:83099"/>
        <dbReference type="ChEBI" id="CHEBI:83120"/>
        <dbReference type="EC" id="1.2.4.2"/>
    </reaction>
    <physiologicalReaction direction="left-to-right" evidence="24">
        <dbReference type="Rhea" id="RHEA:12189"/>
    </physiologicalReaction>
</comment>
<evidence type="ECO:0000256" key="9">
    <source>
        <dbReference type="ARBA" id="ARBA00022837"/>
    </source>
</evidence>
<dbReference type="InterPro" id="IPR032106">
    <property type="entry name" value="2-oxogl_dehyd_N"/>
</dbReference>
<keyword evidence="11" id="KW-0832">Ubl conjugation</keyword>
<evidence type="ECO:0000256" key="22">
    <source>
        <dbReference type="ARBA" id="ARBA00042799"/>
    </source>
</evidence>
<dbReference type="FunFam" id="1.10.287.1150:FF:000001">
    <property type="entry name" value="2-oxoglutarate dehydrogenase, mitochondrial isoform X1"/>
    <property type="match status" value="1"/>
</dbReference>
<dbReference type="NCBIfam" id="TIGR00239">
    <property type="entry name" value="2oxo_dh_E1"/>
    <property type="match status" value="1"/>
</dbReference>
<dbReference type="PANTHER" id="PTHR23152">
    <property type="entry name" value="2-OXOGLUTARATE DEHYDROGENASE"/>
    <property type="match status" value="1"/>
</dbReference>
<comment type="caution">
    <text evidence="26">The sequence shown here is derived from an EMBL/GenBank/DDBJ whole genome shotgun (WGS) entry which is preliminary data.</text>
</comment>
<dbReference type="OrthoDB" id="413077at2759"/>
<dbReference type="FunFam" id="3.40.50.12470:FF:000007">
    <property type="entry name" value="2-oxoglutarate dehydrogenase e1 mitochondrial"/>
    <property type="match status" value="1"/>
</dbReference>
<dbReference type="InterPro" id="IPR042179">
    <property type="entry name" value="KGD_C_sf"/>
</dbReference>
<keyword evidence="14" id="KW-0786">Thiamine pyrophosphate</keyword>
<dbReference type="InterPro" id="IPR001017">
    <property type="entry name" value="DH_E1"/>
</dbReference>
<reference evidence="26" key="1">
    <citation type="submission" date="2021-02" db="EMBL/GenBank/DDBJ databases">
        <authorList>
            <person name="Nowell W R."/>
        </authorList>
    </citation>
    <scope>NUCLEOTIDE SEQUENCE</scope>
</reference>
<organism evidence="26 27">
    <name type="scientific">Adineta ricciae</name>
    <name type="common">Rotifer</name>
    <dbReference type="NCBI Taxonomy" id="249248"/>
    <lineage>
        <taxon>Eukaryota</taxon>
        <taxon>Metazoa</taxon>
        <taxon>Spiralia</taxon>
        <taxon>Gnathifera</taxon>
        <taxon>Rotifera</taxon>
        <taxon>Eurotatoria</taxon>
        <taxon>Bdelloidea</taxon>
        <taxon>Adinetida</taxon>
        <taxon>Adinetidae</taxon>
        <taxon>Adineta</taxon>
    </lineage>
</organism>
<comment type="function">
    <text evidence="19">The 2-oxoglutarate dehydrogenase complex catalyzes the overall conversion of 2-oxoglutarate to succinyl-CoA and CO(2). It contains multiple copies of three enzymatic components: 2-oxoglutarate dehydrogenase (E1), dihydrolipoamide succinyltransferase (E2) and lipoamide dehydrogenase (E3).</text>
</comment>
<dbReference type="Pfam" id="PF16870">
    <property type="entry name" value="OxoGdeHyase_C"/>
    <property type="match status" value="1"/>
</dbReference>
<evidence type="ECO:0000256" key="11">
    <source>
        <dbReference type="ARBA" id="ARBA00022843"/>
    </source>
</evidence>
<evidence type="ECO:0000256" key="13">
    <source>
        <dbReference type="ARBA" id="ARBA00023002"/>
    </source>
</evidence>
<dbReference type="Gene3D" id="3.40.50.12470">
    <property type="match status" value="1"/>
</dbReference>
<evidence type="ECO:0000256" key="17">
    <source>
        <dbReference type="ARBA" id="ARBA00023242"/>
    </source>
</evidence>
<dbReference type="GO" id="GO:0005739">
    <property type="term" value="C:mitochondrion"/>
    <property type="evidence" value="ECO:0007669"/>
    <property type="project" value="UniProtKB-SubCell"/>
</dbReference>
<dbReference type="GO" id="GO:0045252">
    <property type="term" value="C:oxoglutarate dehydrogenase complex"/>
    <property type="evidence" value="ECO:0007669"/>
    <property type="project" value="TreeGrafter"/>
</dbReference>
<keyword evidence="16" id="KW-0324">Glycolysis</keyword>